<feature type="region of interest" description="Disordered" evidence="1">
    <location>
        <begin position="350"/>
        <end position="372"/>
    </location>
</feature>
<reference evidence="2" key="1">
    <citation type="submission" date="2017-06" db="EMBL/GenBank/DDBJ databases">
        <authorList>
            <person name="Assis F.L."/>
            <person name="Abrahao J.S."/>
            <person name="Silva L."/>
            <person name="Khalil J.B."/>
            <person name="Rodrigues R."/>
            <person name="Silva L.S."/>
            <person name="Boratto P."/>
            <person name="Andrade M."/>
            <person name="Kroon E.G."/>
            <person name="Ribeiro B."/>
            <person name="Bergier I."/>
            <person name="Seligmann H."/>
            <person name="Ghigo E."/>
            <person name="Colson P."/>
            <person name="Levasseur A."/>
            <person name="Raoult D."/>
            <person name="Scola B.L."/>
        </authorList>
    </citation>
    <scope>NUCLEOTIDE SEQUENCE</scope>
    <source>
        <strain evidence="2">Deep ocean</strain>
    </source>
</reference>
<organism evidence="2">
    <name type="scientific">Tupanvirus deep ocean</name>
    <dbReference type="NCBI Taxonomy" id="2126984"/>
    <lineage>
        <taxon>Viruses</taxon>
        <taxon>Varidnaviria</taxon>
        <taxon>Bamfordvirae</taxon>
        <taxon>Nucleocytoviricota</taxon>
        <taxon>Megaviricetes</taxon>
        <taxon>Imitervirales</taxon>
        <taxon>Mimiviridae</taxon>
        <taxon>Megamimivirinae</taxon>
        <taxon>Tupanvirus</taxon>
        <taxon>Tupanvirus altamarinense</taxon>
    </lineage>
</organism>
<reference evidence="2" key="2">
    <citation type="journal article" date="2018" name="Nat. Commun.">
        <title>Tailed giant Tupanvirus possesses the most complete translational apparatus of the known virosphere.</title>
        <authorList>
            <person name="Abrahao J."/>
            <person name="Silva L."/>
            <person name="Silva L.S."/>
            <person name="Khalil J.Y.B."/>
            <person name="Rodrigues R."/>
            <person name="Arantes T."/>
            <person name="Assis F."/>
            <person name="Boratto P."/>
            <person name="Andrade M."/>
            <person name="Kroon E.G."/>
            <person name="Ribeiro B."/>
            <person name="Bergier I."/>
            <person name="Seligmann H."/>
            <person name="Ghigo E."/>
            <person name="Colson P."/>
            <person name="Levasseur A."/>
            <person name="Kroemer G."/>
            <person name="Raoult D."/>
            <person name="La Scola B."/>
        </authorList>
    </citation>
    <scope>NUCLEOTIDE SEQUENCE [LARGE SCALE GENOMIC DNA]</scope>
    <source>
        <strain evidence="2">Deep ocean</strain>
    </source>
</reference>
<protein>
    <submittedName>
        <fullName evidence="2">Uncharacterized protein</fullName>
    </submittedName>
</protein>
<feature type="region of interest" description="Disordered" evidence="1">
    <location>
        <begin position="424"/>
        <end position="460"/>
    </location>
</feature>
<dbReference type="KEGG" id="vg:80517806"/>
<dbReference type="InterPro" id="IPR043908">
    <property type="entry name" value="DUF5769"/>
</dbReference>
<feature type="compositionally biased region" description="Polar residues" evidence="1">
    <location>
        <begin position="31"/>
        <end position="40"/>
    </location>
</feature>
<dbReference type="InterPro" id="IPR043519">
    <property type="entry name" value="NT_sf"/>
</dbReference>
<dbReference type="EMBL" id="MF405918">
    <property type="protein sequence ID" value="QKU34481.1"/>
    <property type="molecule type" value="Genomic_DNA"/>
</dbReference>
<accession>A0A6N1NYX8</accession>
<feature type="compositionally biased region" description="Basic residues" evidence="1">
    <location>
        <begin position="424"/>
        <end position="450"/>
    </location>
</feature>
<dbReference type="RefSeq" id="YP_010781115.1">
    <property type="nucleotide sequence ID" value="NC_075038.1"/>
</dbReference>
<dbReference type="Pfam" id="PF19073">
    <property type="entry name" value="DUF5769"/>
    <property type="match status" value="1"/>
</dbReference>
<evidence type="ECO:0000313" key="2">
    <source>
        <dbReference type="EMBL" id="QKU34481.1"/>
    </source>
</evidence>
<sequence length="460" mass="54599">MSYSTIRRGYTRIQPRRSSPTMSSDIKEELNQPTSSENYSTTNRVSSLMTLCIDNLQRQNPYLIQKIITKMFDPTFDKSLNILKEKTELVVNALNRLLIKSICYTCKHDDYLYLYGGAIRDMLNDEKPHDYDVKVCSEKCAIKFINKLKEYYNVNIIRQHYIGCYSFYVQHTNIPEVEIRFDVTYPTAFSNKNYDIDVNMLKFNISKYGNKVTAINLTNVILINDECNLKHVVRNIHRKQFVVLDNKGRPNTCHNKMWREVIFNESGEVVDCSSFLLKGFNPDNKEIIDSCDCIHRRSQRGRKLLQRIEKMLKRGWTMLNEPCFNPDCVLAQLELVEAYNAYVLEKKEEERRKREEERRKREEKRRKREEERRKYLAALEAKRKREEAANRRFTMGYIPGAVCAKTANRWSYETFTTFHKREQVKKHLTKTKPTSKNRKHGRHSKYSTKHQRLDNNALEC</sequence>
<name>A0A6N1NYX8_9VIRU</name>
<evidence type="ECO:0000256" key="1">
    <source>
        <dbReference type="SAM" id="MobiDB-lite"/>
    </source>
</evidence>
<dbReference type="Gene3D" id="3.30.460.10">
    <property type="entry name" value="Beta Polymerase, domain 2"/>
    <property type="match status" value="1"/>
</dbReference>
<feature type="region of interest" description="Disordered" evidence="1">
    <location>
        <begin position="1"/>
        <end position="40"/>
    </location>
</feature>
<proteinExistence type="predicted"/>
<dbReference type="GeneID" id="80517806"/>
<dbReference type="SUPFAM" id="SSF81301">
    <property type="entry name" value="Nucleotidyltransferase"/>
    <property type="match status" value="1"/>
</dbReference>
<feature type="compositionally biased region" description="Basic and acidic residues" evidence="1">
    <location>
        <begin position="350"/>
        <end position="360"/>
    </location>
</feature>